<dbReference type="InterPro" id="IPR051923">
    <property type="entry name" value="Glycosyl_Hydrolase_39"/>
</dbReference>
<keyword evidence="2" id="KW-1185">Reference proteome</keyword>
<dbReference type="RefSeq" id="WP_146402952.1">
    <property type="nucleotide sequence ID" value="NZ_SJPJ01000001.1"/>
</dbReference>
<dbReference type="GO" id="GO:0004553">
    <property type="term" value="F:hydrolase activity, hydrolyzing O-glycosyl compounds"/>
    <property type="evidence" value="ECO:0007669"/>
    <property type="project" value="TreeGrafter"/>
</dbReference>
<dbReference type="PANTHER" id="PTHR12631">
    <property type="entry name" value="ALPHA-L-IDURONIDASE"/>
    <property type="match status" value="1"/>
</dbReference>
<comment type="caution">
    <text evidence="1">The sequence shown here is derived from an EMBL/GenBank/DDBJ whole genome shotgun (WGS) entry which is preliminary data.</text>
</comment>
<dbReference type="SUPFAM" id="SSF51445">
    <property type="entry name" value="(Trans)glycosidases"/>
    <property type="match status" value="1"/>
</dbReference>
<sequence>MKVRTLSVLIGLTICCVTMGADQGKTYRSISWDKFNASGPELKQIGWVATRHAKDIKSSDWSVGCETLDRDQANFSVYKDYVGELGAKYGRLQSGWAKCEKEKGVYDFAWLDQCVYGLDEQGVEPWMCLCYGNPIYKSSIQLGSSLGPVVNSEEAMAAWLRYVEVTVARYKDVVREWEIWNEPFGQGEDYAVMVLATAELIKKIQPDAVILVTHIRDSDRTIVLDALKAAGKLDLVDYWAYHPYAQNPDASYQWVEKTQRQLASYSPKYKLYQGEVGCPAILEWTHALAHYPWTEYSQAKWNLRRMAGDRVRGIRSSVFTIIDLKYPNMLQSFGLIRSNLLHEFIYKRPTFYAVQHMMSFFDDAVIPVGILDCESTSPRKLTVAGFQKAGTSVALMWYSGEIPSDELAWDNVDVTVKGVAFQDPVYVEMITGKVFELDQNAWNSEGGNTTCTQLPVWDSPMMLVERAQIEFRKEATR</sequence>
<name>A0A5C5ZCW1_9BACT</name>
<dbReference type="AlphaFoldDB" id="A0A5C5ZCW1"/>
<organism evidence="1 2">
    <name type="scientific">Novipirellula herctigrandis</name>
    <dbReference type="NCBI Taxonomy" id="2527986"/>
    <lineage>
        <taxon>Bacteria</taxon>
        <taxon>Pseudomonadati</taxon>
        <taxon>Planctomycetota</taxon>
        <taxon>Planctomycetia</taxon>
        <taxon>Pirellulales</taxon>
        <taxon>Pirellulaceae</taxon>
        <taxon>Novipirellula</taxon>
    </lineage>
</organism>
<gene>
    <name evidence="1" type="ORF">CA13_64770</name>
</gene>
<dbReference type="OrthoDB" id="912485at2"/>
<dbReference type="EMBL" id="SJPJ01000001">
    <property type="protein sequence ID" value="TWT84995.1"/>
    <property type="molecule type" value="Genomic_DNA"/>
</dbReference>
<accession>A0A5C5ZCW1</accession>
<evidence type="ECO:0000313" key="1">
    <source>
        <dbReference type="EMBL" id="TWT84995.1"/>
    </source>
</evidence>
<dbReference type="Proteomes" id="UP000315010">
    <property type="component" value="Unassembled WGS sequence"/>
</dbReference>
<reference evidence="1 2" key="1">
    <citation type="submission" date="2019-02" db="EMBL/GenBank/DDBJ databases">
        <title>Deep-cultivation of Planctomycetes and their phenomic and genomic characterization uncovers novel biology.</title>
        <authorList>
            <person name="Wiegand S."/>
            <person name="Jogler M."/>
            <person name="Boedeker C."/>
            <person name="Pinto D."/>
            <person name="Vollmers J."/>
            <person name="Rivas-Marin E."/>
            <person name="Kohn T."/>
            <person name="Peeters S.H."/>
            <person name="Heuer A."/>
            <person name="Rast P."/>
            <person name="Oberbeckmann S."/>
            <person name="Bunk B."/>
            <person name="Jeske O."/>
            <person name="Meyerdierks A."/>
            <person name="Storesund J.E."/>
            <person name="Kallscheuer N."/>
            <person name="Luecker S."/>
            <person name="Lage O.M."/>
            <person name="Pohl T."/>
            <person name="Merkel B.J."/>
            <person name="Hornburger P."/>
            <person name="Mueller R.-W."/>
            <person name="Bruemmer F."/>
            <person name="Labrenz M."/>
            <person name="Spormann A.M."/>
            <person name="Op Den Camp H."/>
            <person name="Overmann J."/>
            <person name="Amann R."/>
            <person name="Jetten M.S.M."/>
            <person name="Mascher T."/>
            <person name="Medema M.H."/>
            <person name="Devos D.P."/>
            <person name="Kaster A.-K."/>
            <person name="Ovreas L."/>
            <person name="Rohde M."/>
            <person name="Galperin M.Y."/>
            <person name="Jogler C."/>
        </authorList>
    </citation>
    <scope>NUCLEOTIDE SEQUENCE [LARGE SCALE GENOMIC DNA]</scope>
    <source>
        <strain evidence="1 2">CA13</strain>
    </source>
</reference>
<protein>
    <submittedName>
        <fullName evidence="1">Uncharacterized protein</fullName>
    </submittedName>
</protein>
<dbReference type="Gene3D" id="3.20.20.80">
    <property type="entry name" value="Glycosidases"/>
    <property type="match status" value="1"/>
</dbReference>
<evidence type="ECO:0000313" key="2">
    <source>
        <dbReference type="Proteomes" id="UP000315010"/>
    </source>
</evidence>
<dbReference type="InterPro" id="IPR017853">
    <property type="entry name" value="GH"/>
</dbReference>
<dbReference type="PANTHER" id="PTHR12631:SF10">
    <property type="entry name" value="BETA-XYLOSIDASE-LIKE PROTEIN-RELATED"/>
    <property type="match status" value="1"/>
</dbReference>
<proteinExistence type="predicted"/>